<evidence type="ECO:0000259" key="3">
    <source>
        <dbReference type="Pfam" id="PF14676"/>
    </source>
</evidence>
<dbReference type="PANTHER" id="PTHR21818:SF0">
    <property type="entry name" value="FANCONI ANEMIA GROUP I PROTEIN"/>
    <property type="match status" value="1"/>
</dbReference>
<dbReference type="InterPro" id="IPR029315">
    <property type="entry name" value="FANCI_S2"/>
</dbReference>
<dbReference type="Pfam" id="PF14678">
    <property type="entry name" value="FANCI_S4"/>
    <property type="match status" value="1"/>
</dbReference>
<dbReference type="InterPro" id="IPR029314">
    <property type="entry name" value="FANCI_S4"/>
</dbReference>
<dbReference type="GO" id="GO:0070182">
    <property type="term" value="F:DNA polymerase binding"/>
    <property type="evidence" value="ECO:0007669"/>
    <property type="project" value="TreeGrafter"/>
</dbReference>
<dbReference type="Pfam" id="PF14677">
    <property type="entry name" value="FANCI_S3"/>
    <property type="match status" value="1"/>
</dbReference>
<dbReference type="InterPro" id="IPR026171">
    <property type="entry name" value="FANCI"/>
</dbReference>
<dbReference type="Pfam" id="PF14679">
    <property type="entry name" value="FANCI_HD1"/>
    <property type="match status" value="1"/>
</dbReference>
<evidence type="ECO:0000256" key="1">
    <source>
        <dbReference type="SAM" id="MobiDB-lite"/>
    </source>
</evidence>
<dbReference type="Pfam" id="PF14675">
    <property type="entry name" value="FANCI_S1"/>
    <property type="match status" value="1"/>
</dbReference>
<keyword evidence="9" id="KW-1185">Reference proteome</keyword>
<sequence>MSLEEKIRTLGQKRDTDGLEEYVSSVSVNELLNLVEARVTTANFTYTWNYILQGFTDDSNSHKKRFEVVMKLVKELEQTDFSGSHCNALIRRTCMELSKFKTEHLLKLCDFCTECLQSQRVSQMSWKELLPELLNIISEKEHVNFNDEEMSGSEYKHQAINSICTLQWFPNHVTALAEMFIDMSLTKEEHQQVVNKLGRYLEKLTPQEIPPFVYQLLKLCKQNNSRIVFMKLQQYFGLRYDSVCNQLNSNSDSTDIDAIENTSGQDTVEAEGTVLFHIHTSASLGQECIKDYLSFLKNMLRSPEFIIHPFQLGVLLTISTVSHYEEKVFEMIRSCISRTYHEEQKKNASAWFRDMVPNSCKIENVFNQVINASAEDRDLILQALVNFAFVLLGVGSALGRDPIAEKQWQLGNMILFKIIKRKRHTASVIVEQLSNRIVTENTVTQYIECLYMLSKNLTLLMLENKSLIISLMEGLLQMPGNNAKQLLDAIIPLTKVSPTIRDHFILLLRKALYSRSTETRQVAVIGFLKLLTNLKISDLAALSQTSSTGSYSSGHSLFTQISMSRASQSTPSTFSNEALCLEVLSILKRCFMQQAEVRVQLYAGFYSAVCLNPELGIPVLEMIWMHFRDFYVIDEETLPPLKFDKITVTRDVTVLLQEPLGKLIYTVGLIVTNVAKTDHENAIVERFTDILESLCSRMNKCELVHFELDDGTDLTDIMPEAQQKLLILKEAMSVYEALIGYKVYSWELESDNNGKQINGLFQGYSRLLHFFKNLGKPKKADKRKKDANKTTQQTANNTTIRKDGQKSSKSLKVPQTVLDFQVMTKIMNLLHEPMVSWTTIAQSNVLKTKREIHQHMMQATINIVTAVKNKKIIEVQTAKMTYGHICDIAVILYERIIKRLVEFIDFDCTTAVLAVECFLLILNIVNNNFKSNFQAFLSKVGGKDASENLVSHLTEFVKTYEKLLDMDEEEVSEDPEIKKMSLIVINTLSFLAHQIPTNNNALAIQTTEWLNNFAVNNNVNSRQSAQGFINLLLDSHIKFKVSLTLFEHISIRVGDVTGVIDDEEHTVEEFKVINELTVNNVFLSLCNVIKSVLEDTEWIIARLKAEYSMINYLGEESLERRKENLKNRERGVCCQLCFIVTILTNLSNCTVPTGSLSEATLKNLSLLYCTLSALAKYFILRSSKINPVFQAARFERLVKLAGKQLAPVVYKLITYIEESQKRSTDPSQKNKKKNIDTSTLKSRVLKETRLIPKVIYELEQFSKFVMQLSKKTKVDLSKFVGQGTVRDFRIMHLKEVLEKVDGAPTQPTQESDTSLVENEEDEEIQDCSPPPAKRRNVEIDE</sequence>
<evidence type="ECO:0000259" key="4">
    <source>
        <dbReference type="Pfam" id="PF14677"/>
    </source>
</evidence>
<protein>
    <recommendedName>
        <fullName evidence="10">Fanconi anemia group I protein</fullName>
    </recommendedName>
</protein>
<feature type="domain" description="FANCI helical" evidence="6">
    <location>
        <begin position="287"/>
        <end position="371"/>
    </location>
</feature>
<dbReference type="Pfam" id="PF14676">
    <property type="entry name" value="FANCI_S2"/>
    <property type="match status" value="1"/>
</dbReference>
<proteinExistence type="predicted"/>
<feature type="region of interest" description="Disordered" evidence="1">
    <location>
        <begin position="777"/>
        <end position="808"/>
    </location>
</feature>
<evidence type="ECO:0000259" key="5">
    <source>
        <dbReference type="Pfam" id="PF14678"/>
    </source>
</evidence>
<dbReference type="Proteomes" id="UP001168821">
    <property type="component" value="Unassembled WGS sequence"/>
</dbReference>
<feature type="domain" description="FANCI solenoid 2" evidence="3">
    <location>
        <begin position="380"/>
        <end position="528"/>
    </location>
</feature>
<evidence type="ECO:0000313" key="9">
    <source>
        <dbReference type="Proteomes" id="UP001168821"/>
    </source>
</evidence>
<gene>
    <name evidence="8" type="ORF">Zmor_001919</name>
</gene>
<feature type="domain" description="FANCI solenoid 4" evidence="5">
    <location>
        <begin position="1045"/>
        <end position="1291"/>
    </location>
</feature>
<evidence type="ECO:0008006" key="10">
    <source>
        <dbReference type="Google" id="ProtNLM"/>
    </source>
</evidence>
<feature type="region of interest" description="Disordered" evidence="1">
    <location>
        <begin position="1299"/>
        <end position="1341"/>
    </location>
</feature>
<evidence type="ECO:0000313" key="8">
    <source>
        <dbReference type="EMBL" id="KAJ3666478.1"/>
    </source>
</evidence>
<dbReference type="SUPFAM" id="SSF48371">
    <property type="entry name" value="ARM repeat"/>
    <property type="match status" value="1"/>
</dbReference>
<dbReference type="InterPro" id="IPR029313">
    <property type="entry name" value="FANCI_S3"/>
</dbReference>
<dbReference type="InterPro" id="IPR029312">
    <property type="entry name" value="FANCI_HD2"/>
</dbReference>
<accession>A0AA38IZR6</accession>
<feature type="compositionally biased region" description="Polar residues" evidence="1">
    <location>
        <begin position="1305"/>
        <end position="1316"/>
    </location>
</feature>
<organism evidence="8 9">
    <name type="scientific">Zophobas morio</name>
    <dbReference type="NCBI Taxonomy" id="2755281"/>
    <lineage>
        <taxon>Eukaryota</taxon>
        <taxon>Metazoa</taxon>
        <taxon>Ecdysozoa</taxon>
        <taxon>Arthropoda</taxon>
        <taxon>Hexapoda</taxon>
        <taxon>Insecta</taxon>
        <taxon>Pterygota</taxon>
        <taxon>Neoptera</taxon>
        <taxon>Endopterygota</taxon>
        <taxon>Coleoptera</taxon>
        <taxon>Polyphaga</taxon>
        <taxon>Cucujiformia</taxon>
        <taxon>Tenebrionidae</taxon>
        <taxon>Zophobas</taxon>
    </lineage>
</organism>
<dbReference type="EMBL" id="JALNTZ010000001">
    <property type="protein sequence ID" value="KAJ3666478.1"/>
    <property type="molecule type" value="Genomic_DNA"/>
</dbReference>
<dbReference type="InterPro" id="IPR016024">
    <property type="entry name" value="ARM-type_fold"/>
</dbReference>
<evidence type="ECO:0000259" key="6">
    <source>
        <dbReference type="Pfam" id="PF14679"/>
    </source>
</evidence>
<feature type="compositionally biased region" description="Low complexity" evidence="1">
    <location>
        <begin position="789"/>
        <end position="799"/>
    </location>
</feature>
<evidence type="ECO:0000259" key="2">
    <source>
        <dbReference type="Pfam" id="PF14675"/>
    </source>
</evidence>
<dbReference type="GO" id="GO:0006281">
    <property type="term" value="P:DNA repair"/>
    <property type="evidence" value="ECO:0007669"/>
    <property type="project" value="InterPro"/>
</dbReference>
<dbReference type="PANTHER" id="PTHR21818">
    <property type="entry name" value="BC025462 PROTEIN"/>
    <property type="match status" value="1"/>
</dbReference>
<dbReference type="InterPro" id="IPR029308">
    <property type="entry name" value="FANCI_S1"/>
</dbReference>
<evidence type="ECO:0000259" key="7">
    <source>
        <dbReference type="Pfam" id="PF14680"/>
    </source>
</evidence>
<reference evidence="8" key="1">
    <citation type="journal article" date="2023" name="G3 (Bethesda)">
        <title>Whole genome assemblies of Zophobas morio and Tenebrio molitor.</title>
        <authorList>
            <person name="Kaur S."/>
            <person name="Stinson S.A."/>
            <person name="diCenzo G.C."/>
        </authorList>
    </citation>
    <scope>NUCLEOTIDE SEQUENCE</scope>
    <source>
        <strain evidence="8">QUZm001</strain>
    </source>
</reference>
<feature type="domain" description="FANCI helical" evidence="7">
    <location>
        <begin position="550"/>
        <end position="772"/>
    </location>
</feature>
<feature type="domain" description="FANCI solenoid 1" evidence="2">
    <location>
        <begin position="62"/>
        <end position="282"/>
    </location>
</feature>
<feature type="domain" description="FANCI solenoid 3" evidence="4">
    <location>
        <begin position="817"/>
        <end position="1032"/>
    </location>
</feature>
<dbReference type="InterPro" id="IPR029310">
    <property type="entry name" value="FANCI_HD1"/>
</dbReference>
<dbReference type="CDD" id="cd11720">
    <property type="entry name" value="FANCI"/>
    <property type="match status" value="1"/>
</dbReference>
<name>A0AA38IZR6_9CUCU</name>
<comment type="caution">
    <text evidence="8">The sequence shown here is derived from an EMBL/GenBank/DDBJ whole genome shotgun (WGS) entry which is preliminary data.</text>
</comment>
<dbReference type="Pfam" id="PF14680">
    <property type="entry name" value="FANCI_HD2"/>
    <property type="match status" value="1"/>
</dbReference>